<accession>A0A0F9CVX9</accession>
<dbReference type="PANTHER" id="PTHR30029:SF2">
    <property type="entry name" value="STAGE V SPORULATION PROTEIN R"/>
    <property type="match status" value="1"/>
</dbReference>
<dbReference type="EMBL" id="LAZR01031542">
    <property type="protein sequence ID" value="KKL53444.1"/>
    <property type="molecule type" value="Genomic_DNA"/>
</dbReference>
<feature type="domain" description="SpoVR protein-like N-terminal" evidence="1">
    <location>
        <begin position="9"/>
        <end position="217"/>
    </location>
</feature>
<proteinExistence type="predicted"/>
<feature type="non-terminal residue" evidence="2">
    <location>
        <position position="220"/>
    </location>
</feature>
<dbReference type="PANTHER" id="PTHR30029">
    <property type="entry name" value="STAGE V SPORULATION PROTEIN R"/>
    <property type="match status" value="1"/>
</dbReference>
<evidence type="ECO:0000259" key="1">
    <source>
        <dbReference type="Pfam" id="PF04293"/>
    </source>
</evidence>
<dbReference type="InterPro" id="IPR056174">
    <property type="entry name" value="SpoVR_N"/>
</dbReference>
<protein>
    <recommendedName>
        <fullName evidence="1">SpoVR protein-like N-terminal domain-containing protein</fullName>
    </recommendedName>
</protein>
<comment type="caution">
    <text evidence="2">The sequence shown here is derived from an EMBL/GenBank/DDBJ whole genome shotgun (WGS) entry which is preliminary data.</text>
</comment>
<gene>
    <name evidence="2" type="ORF">LCGC14_2275370</name>
</gene>
<dbReference type="InterPro" id="IPR007390">
    <property type="entry name" value="Spore_V_R"/>
</dbReference>
<dbReference type="Pfam" id="PF04293">
    <property type="entry name" value="SpoVR"/>
    <property type="match status" value="1"/>
</dbReference>
<dbReference type="AlphaFoldDB" id="A0A0F9CVX9"/>
<reference evidence="2" key="1">
    <citation type="journal article" date="2015" name="Nature">
        <title>Complex archaea that bridge the gap between prokaryotes and eukaryotes.</title>
        <authorList>
            <person name="Spang A."/>
            <person name="Saw J.H."/>
            <person name="Jorgensen S.L."/>
            <person name="Zaremba-Niedzwiedzka K."/>
            <person name="Martijn J."/>
            <person name="Lind A.E."/>
            <person name="van Eijk R."/>
            <person name="Schleper C."/>
            <person name="Guy L."/>
            <person name="Ettema T.J."/>
        </authorList>
    </citation>
    <scope>NUCLEOTIDE SEQUENCE</scope>
</reference>
<organism evidence="2">
    <name type="scientific">marine sediment metagenome</name>
    <dbReference type="NCBI Taxonomy" id="412755"/>
    <lineage>
        <taxon>unclassified sequences</taxon>
        <taxon>metagenomes</taxon>
        <taxon>ecological metagenomes</taxon>
    </lineage>
</organism>
<sequence length="220" mass="25899">MKPITTSSEWTFESIDAYYDVLNEIATEYGLDCYANQIEIIGSEQMLDAYSSIGMPLFYNHWSFGQDFIKNQYFYKKHYSALAYEIVINSDPCIAYLMEDNTMMMQILVIAHACFGHNAFFKGNYLFKQWTDAEGIIDYLVFAKHFIADCEEKYGFNEVEEVLDACHSLQEYGIDKYKHPTRLSVKEEKEREKERQEYIQSQLNEIWTTIPIMEKATKED</sequence>
<evidence type="ECO:0000313" key="2">
    <source>
        <dbReference type="EMBL" id="KKL53444.1"/>
    </source>
</evidence>
<name>A0A0F9CVX9_9ZZZZ</name>